<sequence>MRRMPSYFAIAEKLIAQAQLQADLEFMSDTATYRPEASCMPPGGSLEEQKIGIIGGGIAGLYICCPNFG</sequence>
<evidence type="ECO:0000313" key="2">
    <source>
        <dbReference type="Proteomes" id="UP000886520"/>
    </source>
</evidence>
<dbReference type="Proteomes" id="UP000886520">
    <property type="component" value="Chromosome 4"/>
</dbReference>
<dbReference type="AlphaFoldDB" id="A0A9D4V7H5"/>
<proteinExistence type="predicted"/>
<protein>
    <submittedName>
        <fullName evidence="1">Uncharacterized protein</fullName>
    </submittedName>
</protein>
<evidence type="ECO:0000313" key="1">
    <source>
        <dbReference type="EMBL" id="KAI5080944.1"/>
    </source>
</evidence>
<gene>
    <name evidence="1" type="ORF">GOP47_0004127</name>
</gene>
<keyword evidence="2" id="KW-1185">Reference proteome</keyword>
<accession>A0A9D4V7H5</accession>
<reference evidence="1" key="1">
    <citation type="submission" date="2021-01" db="EMBL/GenBank/DDBJ databases">
        <title>Adiantum capillus-veneris genome.</title>
        <authorList>
            <person name="Fang Y."/>
            <person name="Liao Q."/>
        </authorList>
    </citation>
    <scope>NUCLEOTIDE SEQUENCE</scope>
    <source>
        <strain evidence="1">H3</strain>
        <tissue evidence="1">Leaf</tissue>
    </source>
</reference>
<dbReference type="EMBL" id="JABFUD020000004">
    <property type="protein sequence ID" value="KAI5080944.1"/>
    <property type="molecule type" value="Genomic_DNA"/>
</dbReference>
<organism evidence="1 2">
    <name type="scientific">Adiantum capillus-veneris</name>
    <name type="common">Maidenhair fern</name>
    <dbReference type="NCBI Taxonomy" id="13818"/>
    <lineage>
        <taxon>Eukaryota</taxon>
        <taxon>Viridiplantae</taxon>
        <taxon>Streptophyta</taxon>
        <taxon>Embryophyta</taxon>
        <taxon>Tracheophyta</taxon>
        <taxon>Polypodiopsida</taxon>
        <taxon>Polypodiidae</taxon>
        <taxon>Polypodiales</taxon>
        <taxon>Pteridineae</taxon>
        <taxon>Pteridaceae</taxon>
        <taxon>Vittarioideae</taxon>
        <taxon>Adiantum</taxon>
    </lineage>
</organism>
<name>A0A9D4V7H5_ADICA</name>
<comment type="caution">
    <text evidence="1">The sequence shown here is derived from an EMBL/GenBank/DDBJ whole genome shotgun (WGS) entry which is preliminary data.</text>
</comment>